<gene>
    <name evidence="3" type="ORF">QJ048_12955</name>
</gene>
<evidence type="ECO:0000313" key="3">
    <source>
        <dbReference type="EMBL" id="MDI3320693.1"/>
    </source>
</evidence>
<feature type="modified residue" description="4-aspartylphosphate" evidence="1">
    <location>
        <position position="77"/>
    </location>
</feature>
<organism evidence="3 4">
    <name type="scientific">Pinibacter soli</name>
    <dbReference type="NCBI Taxonomy" id="3044211"/>
    <lineage>
        <taxon>Bacteria</taxon>
        <taxon>Pseudomonadati</taxon>
        <taxon>Bacteroidota</taxon>
        <taxon>Chitinophagia</taxon>
        <taxon>Chitinophagales</taxon>
        <taxon>Chitinophagaceae</taxon>
        <taxon>Pinibacter</taxon>
    </lineage>
</organism>
<dbReference type="PROSITE" id="PS50110">
    <property type="entry name" value="RESPONSE_REGULATORY"/>
    <property type="match status" value="1"/>
</dbReference>
<dbReference type="SMART" id="SM00448">
    <property type="entry name" value="REC"/>
    <property type="match status" value="1"/>
</dbReference>
<dbReference type="Pfam" id="PF00072">
    <property type="entry name" value="Response_reg"/>
    <property type="match status" value="1"/>
</dbReference>
<accession>A0ABT6RDP1</accession>
<dbReference type="EMBL" id="JASBRG010000007">
    <property type="protein sequence ID" value="MDI3320693.1"/>
    <property type="molecule type" value="Genomic_DNA"/>
</dbReference>
<dbReference type="InterPro" id="IPR052893">
    <property type="entry name" value="TCS_response_regulator"/>
</dbReference>
<dbReference type="Proteomes" id="UP001226434">
    <property type="component" value="Unassembled WGS sequence"/>
</dbReference>
<dbReference type="RefSeq" id="WP_282334790.1">
    <property type="nucleotide sequence ID" value="NZ_JASBRG010000007.1"/>
</dbReference>
<feature type="domain" description="Response regulatory" evidence="2">
    <location>
        <begin position="22"/>
        <end position="144"/>
    </location>
</feature>
<comment type="caution">
    <text evidence="3">The sequence shown here is derived from an EMBL/GenBank/DDBJ whole genome shotgun (WGS) entry which is preliminary data.</text>
</comment>
<dbReference type="InterPro" id="IPR011006">
    <property type="entry name" value="CheY-like_superfamily"/>
</dbReference>
<dbReference type="PANTHER" id="PTHR44520">
    <property type="entry name" value="RESPONSE REGULATOR RCP1-RELATED"/>
    <property type="match status" value="1"/>
</dbReference>
<dbReference type="Gene3D" id="3.40.50.2300">
    <property type="match status" value="1"/>
</dbReference>
<dbReference type="SUPFAM" id="SSF52172">
    <property type="entry name" value="CheY-like"/>
    <property type="match status" value="1"/>
</dbReference>
<evidence type="ECO:0000256" key="1">
    <source>
        <dbReference type="PROSITE-ProRule" id="PRU00169"/>
    </source>
</evidence>
<name>A0ABT6RDP1_9BACT</name>
<keyword evidence="1" id="KW-0597">Phosphoprotein</keyword>
<sequence length="152" mass="16746">MTSIFLHDGLNTSLMTTPRTGTIFIADDDPEDLVLLEEAILNHKPSVVIKTFRNSDALLNALVQESSDKYPSLIILDYNMPPATGVEVLLIMKNFPHLFNVPKLVWSSSSNADHIRACFANGAAGYFAKPCSVKEYEELAAKVCSHLKIATH</sequence>
<protein>
    <submittedName>
        <fullName evidence="3">Response regulator</fullName>
    </submittedName>
</protein>
<dbReference type="InterPro" id="IPR001789">
    <property type="entry name" value="Sig_transdc_resp-reg_receiver"/>
</dbReference>
<keyword evidence="4" id="KW-1185">Reference proteome</keyword>
<proteinExistence type="predicted"/>
<evidence type="ECO:0000259" key="2">
    <source>
        <dbReference type="PROSITE" id="PS50110"/>
    </source>
</evidence>
<reference evidence="3 4" key="1">
    <citation type="submission" date="2023-05" db="EMBL/GenBank/DDBJ databases">
        <title>Genome sequence of Pinibacter sp. MAH-24.</title>
        <authorList>
            <person name="Huq M.A."/>
        </authorList>
    </citation>
    <scope>NUCLEOTIDE SEQUENCE [LARGE SCALE GENOMIC DNA]</scope>
    <source>
        <strain evidence="3 4">MAH-24</strain>
    </source>
</reference>
<evidence type="ECO:0000313" key="4">
    <source>
        <dbReference type="Proteomes" id="UP001226434"/>
    </source>
</evidence>